<name>A0A087S1N1_9ARCH</name>
<comment type="caution">
    <text evidence="2">The sequence shown here is derived from an EMBL/GenBank/DDBJ whole genome shotgun (WGS) entry which is preliminary data.</text>
</comment>
<protein>
    <submittedName>
        <fullName evidence="2">Sugar-specific transcriptional regulator TrmB protein</fullName>
    </submittedName>
</protein>
<dbReference type="PATRIC" id="fig|1502295.3.peg.610"/>
<dbReference type="InterPro" id="IPR002831">
    <property type="entry name" value="Tscrpt_reg_TrmB_N"/>
</dbReference>
<sequence>MDFKIENDLISEIHLTQVQAKVYLLVTCYGKMSPQTISEKLKISKDDAENTAKDLMNFGAFIDISETEYEAMHPRFTVVNMYRRMCERENIEFKRNKIVDSIGVVLEKPYDDARTK</sequence>
<organism evidence="2 3">
    <name type="scientific">Marine Group I thaumarchaeote SCGC AAA799-P11</name>
    <dbReference type="NCBI Taxonomy" id="1502295"/>
    <lineage>
        <taxon>Archaea</taxon>
        <taxon>Nitrososphaerota</taxon>
        <taxon>Marine Group I</taxon>
    </lineage>
</organism>
<dbReference type="Pfam" id="PF01978">
    <property type="entry name" value="TrmB"/>
    <property type="match status" value="1"/>
</dbReference>
<dbReference type="EMBL" id="JOSZ01000006">
    <property type="protein sequence ID" value="KFM19635.1"/>
    <property type="molecule type" value="Genomic_DNA"/>
</dbReference>
<gene>
    <name evidence="2" type="ORF">AAA799P11_00624</name>
</gene>
<feature type="domain" description="Transcription regulator TrmB N-terminal" evidence="1">
    <location>
        <begin position="13"/>
        <end position="72"/>
    </location>
</feature>
<keyword evidence="3" id="KW-1185">Reference proteome</keyword>
<reference evidence="2 3" key="1">
    <citation type="submission" date="2014-06" db="EMBL/GenBank/DDBJ databases">
        <authorList>
            <person name="Ngugi D.K."/>
            <person name="Blom J."/>
            <person name="Alam I."/>
            <person name="Rashid M."/>
            <person name="Baalawi W."/>
            <person name="Zhang G."/>
            <person name="Hikmawan T."/>
            <person name="Guan Y."/>
            <person name="Antunes A."/>
            <person name="Siam R."/>
            <person name="El-Dorry H."/>
            <person name="Bajic V."/>
            <person name="Stingl U."/>
        </authorList>
    </citation>
    <scope>NUCLEOTIDE SEQUENCE [LARGE SCALE GENOMIC DNA]</scope>
    <source>
        <strain evidence="2">SCGC AAA799-P11</strain>
    </source>
</reference>
<proteinExistence type="predicted"/>
<dbReference type="Proteomes" id="UP000029387">
    <property type="component" value="Unassembled WGS sequence"/>
</dbReference>
<accession>A0A087S1N1</accession>
<dbReference type="InterPro" id="IPR036388">
    <property type="entry name" value="WH-like_DNA-bd_sf"/>
</dbReference>
<dbReference type="Gene3D" id="1.10.10.10">
    <property type="entry name" value="Winged helix-like DNA-binding domain superfamily/Winged helix DNA-binding domain"/>
    <property type="match status" value="1"/>
</dbReference>
<evidence type="ECO:0000259" key="1">
    <source>
        <dbReference type="Pfam" id="PF01978"/>
    </source>
</evidence>
<dbReference type="AlphaFoldDB" id="A0A087S1N1"/>
<evidence type="ECO:0000313" key="3">
    <source>
        <dbReference type="Proteomes" id="UP000029387"/>
    </source>
</evidence>
<evidence type="ECO:0000313" key="2">
    <source>
        <dbReference type="EMBL" id="KFM19635.1"/>
    </source>
</evidence>